<dbReference type="CDD" id="cd01005">
    <property type="entry name" value="PBP2_CysP"/>
    <property type="match status" value="1"/>
</dbReference>
<dbReference type="SUPFAM" id="SSF53850">
    <property type="entry name" value="Periplasmic binding protein-like II"/>
    <property type="match status" value="1"/>
</dbReference>
<keyword evidence="8" id="KW-1185">Reference proteome</keyword>
<accession>A0A2U8FUQ1</accession>
<evidence type="ECO:0000313" key="7">
    <source>
        <dbReference type="EMBL" id="AWI54518.1"/>
    </source>
</evidence>
<dbReference type="GO" id="GO:1902358">
    <property type="term" value="P:sulfate transmembrane transport"/>
    <property type="evidence" value="ECO:0007669"/>
    <property type="project" value="InterPro"/>
</dbReference>
<dbReference type="Pfam" id="PF13531">
    <property type="entry name" value="SBP_bac_11"/>
    <property type="match status" value="1"/>
</dbReference>
<dbReference type="EMBL" id="CP029210">
    <property type="protein sequence ID" value="AWI54518.1"/>
    <property type="molecule type" value="Genomic_DNA"/>
</dbReference>
<feature type="chain" id="PRO_5015917735" evidence="6">
    <location>
        <begin position="29"/>
        <end position="341"/>
    </location>
</feature>
<dbReference type="NCBIfam" id="TIGR00971">
    <property type="entry name" value="3a0106s03"/>
    <property type="match status" value="1"/>
</dbReference>
<comment type="similarity">
    <text evidence="2">Belongs to the prokaryotic sulfate-binding protein family.</text>
</comment>
<dbReference type="RefSeq" id="WP_109037512.1">
    <property type="nucleotide sequence ID" value="NZ_CP029210.1"/>
</dbReference>
<evidence type="ECO:0000256" key="5">
    <source>
        <dbReference type="ARBA" id="ARBA00022764"/>
    </source>
</evidence>
<name>A0A2U8FUQ1_9BURK</name>
<gene>
    <name evidence="7" type="ORF">DEH84_14620</name>
</gene>
<evidence type="ECO:0000256" key="3">
    <source>
        <dbReference type="ARBA" id="ARBA00022448"/>
    </source>
</evidence>
<comment type="subcellular location">
    <subcellularLocation>
        <location evidence="1">Periplasm</location>
    </subcellularLocation>
</comment>
<dbReference type="InterPro" id="IPR005669">
    <property type="entry name" value="Thiosulph/SO4-bd"/>
</dbReference>
<dbReference type="GO" id="GO:0042597">
    <property type="term" value="C:periplasmic space"/>
    <property type="evidence" value="ECO:0007669"/>
    <property type="project" value="UniProtKB-SubCell"/>
</dbReference>
<dbReference type="NCBIfam" id="NF008022">
    <property type="entry name" value="PRK10752.1"/>
    <property type="match status" value="1"/>
</dbReference>
<dbReference type="Proteomes" id="UP000244892">
    <property type="component" value="Chromosome"/>
</dbReference>
<dbReference type="NCBIfam" id="NF008106">
    <property type="entry name" value="PRK10852.1"/>
    <property type="match status" value="1"/>
</dbReference>
<organism evidence="7 8">
    <name type="scientific">Aquabacterium olei</name>
    <dbReference type="NCBI Taxonomy" id="1296669"/>
    <lineage>
        <taxon>Bacteria</taxon>
        <taxon>Pseudomonadati</taxon>
        <taxon>Pseudomonadota</taxon>
        <taxon>Betaproteobacteria</taxon>
        <taxon>Burkholderiales</taxon>
        <taxon>Aquabacterium</taxon>
    </lineage>
</organism>
<dbReference type="PANTHER" id="PTHR30368">
    <property type="entry name" value="SULFATE-BINDING PROTEIN"/>
    <property type="match status" value="1"/>
</dbReference>
<dbReference type="GO" id="GO:0140104">
    <property type="term" value="F:molecular carrier activity"/>
    <property type="evidence" value="ECO:0007669"/>
    <property type="project" value="InterPro"/>
</dbReference>
<dbReference type="PANTHER" id="PTHR30368:SF2">
    <property type="entry name" value="SULFATE-BINDING PROTEIN"/>
    <property type="match status" value="1"/>
</dbReference>
<evidence type="ECO:0000256" key="4">
    <source>
        <dbReference type="ARBA" id="ARBA00022729"/>
    </source>
</evidence>
<evidence type="ECO:0000256" key="2">
    <source>
        <dbReference type="ARBA" id="ARBA00006099"/>
    </source>
</evidence>
<keyword evidence="3" id="KW-0813">Transport</keyword>
<keyword evidence="4 6" id="KW-0732">Signal</keyword>
<protein>
    <submittedName>
        <fullName evidence="7">Sulfate ABC transporter substrate-binding protein</fullName>
    </submittedName>
</protein>
<reference evidence="7 8" key="1">
    <citation type="submission" date="2018-05" db="EMBL/GenBank/DDBJ databases">
        <title>complete genome sequence of Aquabacterium olei NBRC 110486.</title>
        <authorList>
            <person name="Tang B."/>
            <person name="Chang J."/>
            <person name="Zhang L."/>
            <person name="Yang H."/>
        </authorList>
    </citation>
    <scope>NUCLEOTIDE SEQUENCE [LARGE SCALE GENOMIC DNA]</scope>
    <source>
        <strain evidence="7 8">NBRC 110486</strain>
    </source>
</reference>
<sequence length="341" mass="37062">MRFSQKPFLARVLLGLAVGVTALSTAHADVTLLNVSYDVTREFYKDYNAAFARHWKQTTGETLTLNQSHGGSSKQAGSVVAGLAADVITMNQANDIDILAERGGLVPADWAKRLPNNSAPTTSVTVILVRKGNPKQIKDWADLVKPGVSVVIPNPKTSGNGRYTYLAAWGSVIKSGGNPKQARDLVQRLFANVPVFDGGGRAATTTFAQRQIGDALVTFESEVPLIRSEFGGDYQVVYPKHTILAENPVSVVDKVVDKKGTRKQAEAYLKYLWSDEGQAIAAKHNMRPRSDKVLAQYKAAFLQIPTFTVDEVFGGWKRAQAEHFNDGATYDQIIAAGRAGR</sequence>
<evidence type="ECO:0000256" key="6">
    <source>
        <dbReference type="SAM" id="SignalP"/>
    </source>
</evidence>
<feature type="signal peptide" evidence="6">
    <location>
        <begin position="1"/>
        <end position="28"/>
    </location>
</feature>
<dbReference type="AlphaFoldDB" id="A0A2U8FUQ1"/>
<dbReference type="KEGG" id="aon:DEH84_14620"/>
<dbReference type="Gene3D" id="3.40.190.10">
    <property type="entry name" value="Periplasmic binding protein-like II"/>
    <property type="match status" value="2"/>
</dbReference>
<dbReference type="OrthoDB" id="9802127at2"/>
<evidence type="ECO:0000313" key="8">
    <source>
        <dbReference type="Proteomes" id="UP000244892"/>
    </source>
</evidence>
<keyword evidence="5" id="KW-0574">Periplasm</keyword>
<evidence type="ECO:0000256" key="1">
    <source>
        <dbReference type="ARBA" id="ARBA00004418"/>
    </source>
</evidence>
<proteinExistence type="inferred from homology"/>